<accession>A2F5A2</accession>
<feature type="transmembrane region" description="Helical" evidence="1">
    <location>
        <begin position="15"/>
        <end position="39"/>
    </location>
</feature>
<protein>
    <submittedName>
        <fullName evidence="2">Uncharacterized protein</fullName>
    </submittedName>
</protein>
<feature type="transmembrane region" description="Helical" evidence="1">
    <location>
        <begin position="237"/>
        <end position="257"/>
    </location>
</feature>
<dbReference type="InterPro" id="IPR019306">
    <property type="entry name" value="TMEM231"/>
</dbReference>
<reference evidence="2" key="2">
    <citation type="journal article" date="2007" name="Science">
        <title>Draft genome sequence of the sexually transmitted pathogen Trichomonas vaginalis.</title>
        <authorList>
            <person name="Carlton J.M."/>
            <person name="Hirt R.P."/>
            <person name="Silva J.C."/>
            <person name="Delcher A.L."/>
            <person name="Schatz M."/>
            <person name="Zhao Q."/>
            <person name="Wortman J.R."/>
            <person name="Bidwell S.L."/>
            <person name="Alsmark U.C.M."/>
            <person name="Besteiro S."/>
            <person name="Sicheritz-Ponten T."/>
            <person name="Noel C.J."/>
            <person name="Dacks J.B."/>
            <person name="Foster P.G."/>
            <person name="Simillion C."/>
            <person name="Van de Peer Y."/>
            <person name="Miranda-Saavedra D."/>
            <person name="Barton G.J."/>
            <person name="Westrop G.D."/>
            <person name="Mueller S."/>
            <person name="Dessi D."/>
            <person name="Fiori P.L."/>
            <person name="Ren Q."/>
            <person name="Paulsen I."/>
            <person name="Zhang H."/>
            <person name="Bastida-Corcuera F.D."/>
            <person name="Simoes-Barbosa A."/>
            <person name="Brown M.T."/>
            <person name="Hayes R.D."/>
            <person name="Mukherjee M."/>
            <person name="Okumura C.Y."/>
            <person name="Schneider R."/>
            <person name="Smith A.J."/>
            <person name="Vanacova S."/>
            <person name="Villalvazo M."/>
            <person name="Haas B.J."/>
            <person name="Pertea M."/>
            <person name="Feldblyum T.V."/>
            <person name="Utterback T.R."/>
            <person name="Shu C.L."/>
            <person name="Osoegawa K."/>
            <person name="de Jong P.J."/>
            <person name="Hrdy I."/>
            <person name="Horvathova L."/>
            <person name="Zubacova Z."/>
            <person name="Dolezal P."/>
            <person name="Malik S.B."/>
            <person name="Logsdon J.M. Jr."/>
            <person name="Henze K."/>
            <person name="Gupta A."/>
            <person name="Wang C.C."/>
            <person name="Dunne R.L."/>
            <person name="Upcroft J.A."/>
            <person name="Upcroft P."/>
            <person name="White O."/>
            <person name="Salzberg S.L."/>
            <person name="Tang P."/>
            <person name="Chiu C.-H."/>
            <person name="Lee Y.-S."/>
            <person name="Embley T.M."/>
            <person name="Coombs G.H."/>
            <person name="Mottram J.C."/>
            <person name="Tachezy J."/>
            <person name="Fraser-Liggett C.M."/>
            <person name="Johnson P.J."/>
        </authorList>
    </citation>
    <scope>NUCLEOTIDE SEQUENCE [LARGE SCALE GENOMIC DNA]</scope>
    <source>
        <strain evidence="2">G3</strain>
    </source>
</reference>
<dbReference type="KEGG" id="tva:4757747"/>
<sequence length="293" mass="33314">MILYQQGKIPITYSAPLLSCSTFVAFIIYAAAIVFPYLICGWTKDFFTLYETNYEQPYIYTTSEISLYDAQHNLTFSIPMTSDVNVIPIFERTSRTDLHDITFSLILPTSSVQSKTGSITLKFPYKVEFNKTIHHVFTGKINTVLRPFEPVCQASISGFLGFNQQLPYTKNIPPTAEGYQDYAEENDLPITDGDLRLYGQPYFQVNAQEFVYGTCDTFTLKFKMRAPMLAVRIENNFWYAFLSGWTKYIAVAVPFIFFARCTLSLLFGSGLLASTPNVEAVLAKPSIKKFNRN</sequence>
<dbReference type="VEuPathDB" id="TrichDB:TVAGG3_0159980"/>
<keyword evidence="3" id="KW-1185">Reference proteome</keyword>
<dbReference type="Pfam" id="PF10149">
    <property type="entry name" value="TM231"/>
    <property type="match status" value="1"/>
</dbReference>
<dbReference type="EMBL" id="DS113620">
    <property type="protein sequence ID" value="EAX99927.1"/>
    <property type="molecule type" value="Genomic_DNA"/>
</dbReference>
<name>A2F5A2_TRIV3</name>
<evidence type="ECO:0000313" key="2">
    <source>
        <dbReference type="EMBL" id="EAX99927.1"/>
    </source>
</evidence>
<dbReference type="InParanoid" id="A2F5A2"/>
<proteinExistence type="predicted"/>
<dbReference type="Proteomes" id="UP000001542">
    <property type="component" value="Unassembled WGS sequence"/>
</dbReference>
<keyword evidence="1" id="KW-0472">Membrane</keyword>
<dbReference type="VEuPathDB" id="TrichDB:TVAG_159470"/>
<dbReference type="RefSeq" id="XP_001312857.1">
    <property type="nucleotide sequence ID" value="XM_001312856.1"/>
</dbReference>
<keyword evidence="1" id="KW-1133">Transmembrane helix</keyword>
<evidence type="ECO:0000256" key="1">
    <source>
        <dbReference type="SAM" id="Phobius"/>
    </source>
</evidence>
<keyword evidence="1" id="KW-0812">Transmembrane</keyword>
<dbReference type="AlphaFoldDB" id="A2F5A2"/>
<evidence type="ECO:0000313" key="3">
    <source>
        <dbReference type="Proteomes" id="UP000001542"/>
    </source>
</evidence>
<organism evidence="2 3">
    <name type="scientific">Trichomonas vaginalis (strain ATCC PRA-98 / G3)</name>
    <dbReference type="NCBI Taxonomy" id="412133"/>
    <lineage>
        <taxon>Eukaryota</taxon>
        <taxon>Metamonada</taxon>
        <taxon>Parabasalia</taxon>
        <taxon>Trichomonadida</taxon>
        <taxon>Trichomonadidae</taxon>
        <taxon>Trichomonas</taxon>
    </lineage>
</organism>
<reference evidence="2" key="1">
    <citation type="submission" date="2006-10" db="EMBL/GenBank/DDBJ databases">
        <authorList>
            <person name="Amadeo P."/>
            <person name="Zhao Q."/>
            <person name="Wortman J."/>
            <person name="Fraser-Liggett C."/>
            <person name="Carlton J."/>
        </authorList>
    </citation>
    <scope>NUCLEOTIDE SEQUENCE</scope>
    <source>
        <strain evidence="2">G3</strain>
    </source>
</reference>
<gene>
    <name evidence="2" type="ORF">TVAG_159470</name>
</gene>